<organism evidence="10 11">
    <name type="scientific">Algoriella xinjiangensis</name>
    <dbReference type="NCBI Taxonomy" id="684065"/>
    <lineage>
        <taxon>Bacteria</taxon>
        <taxon>Pseudomonadati</taxon>
        <taxon>Bacteroidota</taxon>
        <taxon>Flavobacteriia</taxon>
        <taxon>Flavobacteriales</taxon>
        <taxon>Weeksellaceae</taxon>
        <taxon>Algoriella</taxon>
    </lineage>
</organism>
<sequence>MKEDLIIAIDGFSSTGKSSMSKIIAKNLNYTHIDSGAMYRAVTLYAFQHQYIVDKKIDVDGLVEHINDIKIEFVQDPTSQKNITYLNGENVEQEIRTMKISKMVSPISEIPAVRDYCVALQQKMGENGRIVMDGRDIGTTVFPDADIKIFVTASPEIRAKRRFLEYQQQGKDISMDEVLKNVKERDYIDSHREYSPLRKADDAIEVDNSELNLEETVNKVMEIILSRK</sequence>
<evidence type="ECO:0000256" key="7">
    <source>
        <dbReference type="ARBA" id="ARBA00048478"/>
    </source>
</evidence>
<evidence type="ECO:0000256" key="6">
    <source>
        <dbReference type="ARBA" id="ARBA00047615"/>
    </source>
</evidence>
<keyword evidence="5 8" id="KW-0067">ATP-binding</keyword>
<dbReference type="STRING" id="684065.SAMN05421738_1222"/>
<evidence type="ECO:0000313" key="10">
    <source>
        <dbReference type="EMBL" id="SFN70005.1"/>
    </source>
</evidence>
<dbReference type="NCBIfam" id="TIGR00017">
    <property type="entry name" value="cmk"/>
    <property type="match status" value="1"/>
</dbReference>
<gene>
    <name evidence="8" type="primary">cmk</name>
    <name evidence="10" type="ORF">SAMN05421738_1222</name>
</gene>
<protein>
    <recommendedName>
        <fullName evidence="8">Cytidylate kinase</fullName>
        <shortName evidence="8">CK</shortName>
        <ecNumber evidence="8">2.7.4.25</ecNumber>
    </recommendedName>
    <alternativeName>
        <fullName evidence="8">Cytidine monophosphate kinase</fullName>
        <shortName evidence="8">CMP kinase</shortName>
    </alternativeName>
</protein>
<dbReference type="EC" id="2.7.4.25" evidence="8"/>
<dbReference type="GO" id="GO:0036430">
    <property type="term" value="F:CMP kinase activity"/>
    <property type="evidence" value="ECO:0007669"/>
    <property type="project" value="RHEA"/>
</dbReference>
<evidence type="ECO:0000256" key="2">
    <source>
        <dbReference type="ARBA" id="ARBA00022679"/>
    </source>
</evidence>
<evidence type="ECO:0000313" key="11">
    <source>
        <dbReference type="Proteomes" id="UP000199149"/>
    </source>
</evidence>
<evidence type="ECO:0000256" key="4">
    <source>
        <dbReference type="ARBA" id="ARBA00022777"/>
    </source>
</evidence>
<dbReference type="GO" id="GO:0036431">
    <property type="term" value="F:dCMP kinase activity"/>
    <property type="evidence" value="ECO:0007669"/>
    <property type="project" value="InterPro"/>
</dbReference>
<keyword evidence="8" id="KW-0963">Cytoplasm</keyword>
<dbReference type="GO" id="GO:0015949">
    <property type="term" value="P:nucleobase-containing small molecule interconversion"/>
    <property type="evidence" value="ECO:0007669"/>
    <property type="project" value="TreeGrafter"/>
</dbReference>
<dbReference type="AlphaFoldDB" id="A0A1I5B5L9"/>
<keyword evidence="11" id="KW-1185">Reference proteome</keyword>
<dbReference type="GO" id="GO:0006220">
    <property type="term" value="P:pyrimidine nucleotide metabolic process"/>
    <property type="evidence" value="ECO:0007669"/>
    <property type="project" value="UniProtKB-UniRule"/>
</dbReference>
<dbReference type="Gene3D" id="3.40.50.300">
    <property type="entry name" value="P-loop containing nucleotide triphosphate hydrolases"/>
    <property type="match status" value="1"/>
</dbReference>
<feature type="binding site" evidence="8">
    <location>
        <begin position="11"/>
        <end position="19"/>
    </location>
    <ligand>
        <name>ATP</name>
        <dbReference type="ChEBI" id="CHEBI:30616"/>
    </ligand>
</feature>
<keyword evidence="2 8" id="KW-0808">Transferase</keyword>
<keyword evidence="3 8" id="KW-0547">Nucleotide-binding</keyword>
<dbReference type="GO" id="GO:0005524">
    <property type="term" value="F:ATP binding"/>
    <property type="evidence" value="ECO:0007669"/>
    <property type="project" value="UniProtKB-UniRule"/>
</dbReference>
<dbReference type="Proteomes" id="UP000199149">
    <property type="component" value="Unassembled WGS sequence"/>
</dbReference>
<dbReference type="EMBL" id="FOUZ01000022">
    <property type="protein sequence ID" value="SFN70005.1"/>
    <property type="molecule type" value="Genomic_DNA"/>
</dbReference>
<evidence type="ECO:0000256" key="1">
    <source>
        <dbReference type="ARBA" id="ARBA00009427"/>
    </source>
</evidence>
<evidence type="ECO:0000256" key="3">
    <source>
        <dbReference type="ARBA" id="ARBA00022741"/>
    </source>
</evidence>
<dbReference type="HAMAP" id="MF_00238">
    <property type="entry name" value="Cytidyl_kinase_type1"/>
    <property type="match status" value="1"/>
</dbReference>
<accession>A0A1I5B5L9</accession>
<name>A0A1I5B5L9_9FLAO</name>
<dbReference type="SUPFAM" id="SSF52540">
    <property type="entry name" value="P-loop containing nucleoside triphosphate hydrolases"/>
    <property type="match status" value="1"/>
</dbReference>
<keyword evidence="4 8" id="KW-0418">Kinase</keyword>
<dbReference type="OrthoDB" id="9807434at2"/>
<dbReference type="PANTHER" id="PTHR21299:SF2">
    <property type="entry name" value="CYTIDYLATE KINASE"/>
    <property type="match status" value="1"/>
</dbReference>
<dbReference type="Pfam" id="PF02224">
    <property type="entry name" value="Cytidylate_kin"/>
    <property type="match status" value="1"/>
</dbReference>
<dbReference type="InterPro" id="IPR011994">
    <property type="entry name" value="Cytidylate_kinase_dom"/>
</dbReference>
<dbReference type="PANTHER" id="PTHR21299">
    <property type="entry name" value="CYTIDYLATE KINASE/PANTOATE-BETA-ALANINE LIGASE"/>
    <property type="match status" value="1"/>
</dbReference>
<dbReference type="InterPro" id="IPR003136">
    <property type="entry name" value="Cytidylate_kin"/>
</dbReference>
<dbReference type="GO" id="GO:0005829">
    <property type="term" value="C:cytosol"/>
    <property type="evidence" value="ECO:0007669"/>
    <property type="project" value="TreeGrafter"/>
</dbReference>
<dbReference type="CDD" id="cd02020">
    <property type="entry name" value="CMPK"/>
    <property type="match status" value="1"/>
</dbReference>
<evidence type="ECO:0000256" key="8">
    <source>
        <dbReference type="HAMAP-Rule" id="MF_00238"/>
    </source>
</evidence>
<comment type="catalytic activity">
    <reaction evidence="6 8">
        <text>dCMP + ATP = dCDP + ADP</text>
        <dbReference type="Rhea" id="RHEA:25094"/>
        <dbReference type="ChEBI" id="CHEBI:30616"/>
        <dbReference type="ChEBI" id="CHEBI:57566"/>
        <dbReference type="ChEBI" id="CHEBI:58593"/>
        <dbReference type="ChEBI" id="CHEBI:456216"/>
        <dbReference type="EC" id="2.7.4.25"/>
    </reaction>
</comment>
<evidence type="ECO:0000259" key="9">
    <source>
        <dbReference type="Pfam" id="PF02224"/>
    </source>
</evidence>
<dbReference type="InterPro" id="IPR027417">
    <property type="entry name" value="P-loop_NTPase"/>
</dbReference>
<feature type="domain" description="Cytidylate kinase" evidence="9">
    <location>
        <begin position="7"/>
        <end position="224"/>
    </location>
</feature>
<comment type="similarity">
    <text evidence="1 8">Belongs to the cytidylate kinase family. Type 1 subfamily.</text>
</comment>
<comment type="subcellular location">
    <subcellularLocation>
        <location evidence="8">Cytoplasm</location>
    </subcellularLocation>
</comment>
<reference evidence="11" key="1">
    <citation type="submission" date="2016-10" db="EMBL/GenBank/DDBJ databases">
        <authorList>
            <person name="Varghese N."/>
            <person name="Submissions S."/>
        </authorList>
    </citation>
    <scope>NUCLEOTIDE SEQUENCE [LARGE SCALE GENOMIC DNA]</scope>
    <source>
        <strain evidence="11">XJ109</strain>
    </source>
</reference>
<proteinExistence type="inferred from homology"/>
<comment type="catalytic activity">
    <reaction evidence="7 8">
        <text>CMP + ATP = CDP + ADP</text>
        <dbReference type="Rhea" id="RHEA:11600"/>
        <dbReference type="ChEBI" id="CHEBI:30616"/>
        <dbReference type="ChEBI" id="CHEBI:58069"/>
        <dbReference type="ChEBI" id="CHEBI:60377"/>
        <dbReference type="ChEBI" id="CHEBI:456216"/>
        <dbReference type="EC" id="2.7.4.25"/>
    </reaction>
</comment>
<evidence type="ECO:0000256" key="5">
    <source>
        <dbReference type="ARBA" id="ARBA00022840"/>
    </source>
</evidence>
<dbReference type="RefSeq" id="WP_092910504.1">
    <property type="nucleotide sequence ID" value="NZ_FOUZ01000022.1"/>
</dbReference>